<keyword evidence="8" id="KW-1185">Reference proteome</keyword>
<dbReference type="PANTHER" id="PTHR39083">
    <property type="entry name" value="CYCLIC DI-GMP-BINDING PROTEIN"/>
    <property type="match status" value="1"/>
</dbReference>
<protein>
    <submittedName>
        <fullName evidence="7">Cellulose biosynthesis cyclic di-GMP-binding regulatory protein BcsB</fullName>
    </submittedName>
</protein>
<keyword evidence="2" id="KW-1003">Cell membrane</keyword>
<evidence type="ECO:0000256" key="6">
    <source>
        <dbReference type="SAM" id="Phobius"/>
    </source>
</evidence>
<dbReference type="RefSeq" id="WP_377555820.1">
    <property type="nucleotide sequence ID" value="NZ_JBHUHQ010000011.1"/>
</dbReference>
<feature type="transmembrane region" description="Helical" evidence="6">
    <location>
        <begin position="679"/>
        <end position="701"/>
    </location>
</feature>
<comment type="caution">
    <text evidence="7">The sequence shown here is derived from an EMBL/GenBank/DDBJ whole genome shotgun (WGS) entry which is preliminary data.</text>
</comment>
<evidence type="ECO:0000256" key="2">
    <source>
        <dbReference type="ARBA" id="ARBA00022475"/>
    </source>
</evidence>
<dbReference type="PANTHER" id="PTHR39083:SF1">
    <property type="entry name" value="CYCLIC DI-GMP-BINDING PROTEIN"/>
    <property type="match status" value="1"/>
</dbReference>
<evidence type="ECO:0000256" key="5">
    <source>
        <dbReference type="ARBA" id="ARBA00023136"/>
    </source>
</evidence>
<evidence type="ECO:0000256" key="1">
    <source>
        <dbReference type="ARBA" id="ARBA00004162"/>
    </source>
</evidence>
<dbReference type="Pfam" id="PF03170">
    <property type="entry name" value="BcsB"/>
    <property type="match status" value="1"/>
</dbReference>
<evidence type="ECO:0000313" key="8">
    <source>
        <dbReference type="Proteomes" id="UP001597383"/>
    </source>
</evidence>
<organism evidence="7 8">
    <name type="scientific">Ornithinibacillus salinisoli</name>
    <dbReference type="NCBI Taxonomy" id="1848459"/>
    <lineage>
        <taxon>Bacteria</taxon>
        <taxon>Bacillati</taxon>
        <taxon>Bacillota</taxon>
        <taxon>Bacilli</taxon>
        <taxon>Bacillales</taxon>
        <taxon>Bacillaceae</taxon>
        <taxon>Ornithinibacillus</taxon>
    </lineage>
</organism>
<dbReference type="Proteomes" id="UP001597383">
    <property type="component" value="Unassembled WGS sequence"/>
</dbReference>
<comment type="subcellular location">
    <subcellularLocation>
        <location evidence="1">Cell membrane</location>
        <topology evidence="1">Single-pass membrane protein</topology>
    </subcellularLocation>
</comment>
<dbReference type="Gene3D" id="2.60.120.260">
    <property type="entry name" value="Galactose-binding domain-like"/>
    <property type="match status" value="2"/>
</dbReference>
<evidence type="ECO:0000256" key="4">
    <source>
        <dbReference type="ARBA" id="ARBA00022989"/>
    </source>
</evidence>
<evidence type="ECO:0000256" key="3">
    <source>
        <dbReference type="ARBA" id="ARBA00022692"/>
    </source>
</evidence>
<keyword evidence="4 6" id="KW-1133">Transmembrane helix</keyword>
<keyword evidence="5 6" id="KW-0472">Membrane</keyword>
<dbReference type="EMBL" id="JBHUHQ010000011">
    <property type="protein sequence ID" value="MFD2043766.1"/>
    <property type="molecule type" value="Genomic_DNA"/>
</dbReference>
<proteinExistence type="predicted"/>
<accession>A0ABW4VYI1</accession>
<keyword evidence="3 6" id="KW-0812">Transmembrane</keyword>
<name>A0ABW4VYI1_9BACI</name>
<evidence type="ECO:0000313" key="7">
    <source>
        <dbReference type="EMBL" id="MFD2043766.1"/>
    </source>
</evidence>
<sequence length="719" mass="81910">MKRIKLYFLSLIFILYVTSFTYVDVFANSIVEIDSVPIQGTNSEITKQPLTNKPIELSGPSAESNFYYELFSDLESNDYYVQFDITNSELLIEPSSLTIKIDGEPVHTVSLAGENSHNVRVKLEGTALNEGIHTITASFSGYVMEGVCVFQNSTGNWMTIQANSFLNIETELNEDSAISLEDYPRSYIGSLEHQVDVIIPKSPSNETMQSAHIIASYLSSQSMEDTISVVNEDEVEAINGNIVIVGATEEFETSWMNQTLNSEENEINKDSLYLSQLQIKYEQHSVNALVVLANHSKDILKNIRLLTTNQYVEQITGETLQIKDLPTLIEEQPNDNEVTLSDLGMADLMLDNFNTRTQTYYYYLPANKHDIENPSIELYLKRSDLIKNSKEIHANKTETEVDGKVELIVTINGVPHSVDIQALEEDADGNAKVNIPFDKEILQDNQLVTFQMEANGLRTENPCLSTEKSKWIYIFDDSKLILPTQSNSDVYDMNFNSFPFPFSDRNDELFIVLPNEEISNEDMQNLFNVLSINNSLPTIHLVSSSEITEEQLEKGHIIFIGSINEHKLLKSMVEDLIVNYDESVPRLSDHGFLQSEAKFYGFMQKNPWEENYYMAVLDNLDENNQYFSNELLAYLQFLENNASIVVQSGPDKFFTNAVQLQTVEGNNLNKDETKRSSVLLNWSIGFFVLISVLIILIIVYYRRKKLERNNQHWKETVSK</sequence>
<reference evidence="8" key="1">
    <citation type="journal article" date="2019" name="Int. J. Syst. Evol. Microbiol.">
        <title>The Global Catalogue of Microorganisms (GCM) 10K type strain sequencing project: providing services to taxonomists for standard genome sequencing and annotation.</title>
        <authorList>
            <consortium name="The Broad Institute Genomics Platform"/>
            <consortium name="The Broad Institute Genome Sequencing Center for Infectious Disease"/>
            <person name="Wu L."/>
            <person name="Ma J."/>
        </authorList>
    </citation>
    <scope>NUCLEOTIDE SEQUENCE [LARGE SCALE GENOMIC DNA]</scope>
    <source>
        <strain evidence="8">R28</strain>
    </source>
</reference>
<gene>
    <name evidence="7" type="ORF">ACFSJF_05745</name>
</gene>
<dbReference type="InterPro" id="IPR018513">
    <property type="entry name" value="Cell_synthase_bac"/>
</dbReference>